<dbReference type="GO" id="GO:0009927">
    <property type="term" value="F:histidine phosphotransfer kinase activity"/>
    <property type="evidence" value="ECO:0007669"/>
    <property type="project" value="TreeGrafter"/>
</dbReference>
<dbReference type="GO" id="GO:0005886">
    <property type="term" value="C:plasma membrane"/>
    <property type="evidence" value="ECO:0007669"/>
    <property type="project" value="TreeGrafter"/>
</dbReference>
<dbReference type="InterPro" id="IPR003594">
    <property type="entry name" value="HATPase_dom"/>
</dbReference>
<keyword evidence="9" id="KW-0732">Signal</keyword>
<dbReference type="Pfam" id="PF00512">
    <property type="entry name" value="HisKA"/>
    <property type="match status" value="1"/>
</dbReference>
<evidence type="ECO:0000256" key="1">
    <source>
        <dbReference type="ARBA" id="ARBA00000085"/>
    </source>
</evidence>
<dbReference type="SUPFAM" id="SSF47384">
    <property type="entry name" value="Homodimeric domain of signal transducing histidine kinase"/>
    <property type="match status" value="1"/>
</dbReference>
<comment type="catalytic activity">
    <reaction evidence="1">
        <text>ATP + protein L-histidine = ADP + protein N-phospho-L-histidine.</text>
        <dbReference type="EC" id="2.7.13.3"/>
    </reaction>
</comment>
<evidence type="ECO:0000256" key="2">
    <source>
        <dbReference type="ARBA" id="ARBA00012438"/>
    </source>
</evidence>
<feature type="region of interest" description="Disordered" evidence="7">
    <location>
        <begin position="691"/>
        <end position="712"/>
    </location>
</feature>
<dbReference type="InterPro" id="IPR036890">
    <property type="entry name" value="HATPase_C_sf"/>
</dbReference>
<dbReference type="PANTHER" id="PTHR43047:SF72">
    <property type="entry name" value="OSMOSENSING HISTIDINE PROTEIN KINASE SLN1"/>
    <property type="match status" value="1"/>
</dbReference>
<accession>A0A9X2Q8B4</accession>
<dbReference type="RefSeq" id="WP_011402872.1">
    <property type="nucleotide sequence ID" value="NZ_CALTRY010000012.1"/>
</dbReference>
<keyword evidence="8" id="KW-0812">Transmembrane</keyword>
<evidence type="ECO:0000256" key="7">
    <source>
        <dbReference type="SAM" id="MobiDB-lite"/>
    </source>
</evidence>
<keyword evidence="6" id="KW-0175">Coiled coil</keyword>
<evidence type="ECO:0000256" key="8">
    <source>
        <dbReference type="SAM" id="Phobius"/>
    </source>
</evidence>
<dbReference type="SMART" id="SM00388">
    <property type="entry name" value="HisKA"/>
    <property type="match status" value="1"/>
</dbReference>
<dbReference type="EC" id="2.7.13.3" evidence="2"/>
<evidence type="ECO:0000259" key="10">
    <source>
        <dbReference type="PROSITE" id="PS50109"/>
    </source>
</evidence>
<keyword evidence="4" id="KW-0808">Transferase</keyword>
<sequence>MIPRPVLWGLLAVGLLPHWSGVCSADAAPTDSLQYGAPAPIAQVRRDVDGDSIPDRVGDTVVVAGRVAAAPGALPLPEEGVGSLQDGTGGIHVRLPEARALSRGDSARVWGVLRHEAGLAQIAGIGYERVEAARRTPDPVPLSVPSAASDRHEGQLARVDGTITARSANRGGEYFVLREDESSDAQLTVFVSNQHTERIRLGRFDEGDRVEVTGIISQYDLSYQVLPRGEDDLVHIGQAWTYLRWALLGVGGLGLVSIAVILFLRSAVRRRTQELTRREAELKDRQMKVEALYSATDHLLRAASRTEVAGALIDLVREVLGYRGVSVRFAEDGALKAFDVAETTFTFMPERPDFNIEGDSAVAEVYRSGTTLAVEDVEEMEMDDPAAHGDLRSVVVVPIGEHGTFAVASPEPGAISGFDTHLIEVLGSYATTTLDRLDREKALRAAKEEAERARTEAEVARDQAEEAARLKSAFLANMSHEIRTPLTSIIGFAEALGDEVGDGNGNTGRFAGLIERSGRRLLDTLDGVLNLSKLEAGQMGLETEPVDLVTKARRAAEELRPQATEKGLGLTVETGRPEVWARADAGSVQIVLQNLVSNAIKYTEEGGVHVRVFRENGWAVLEVEDTGIGMDPALADDLFKPFRQASEGLGRAYEGSGVGLAVTQKATEEMGGQVDVETEAGAGSCFTVRLPEATSPEAEVAEGGKTEPIGEA</sequence>
<feature type="domain" description="Histidine kinase" evidence="10">
    <location>
        <begin position="477"/>
        <end position="694"/>
    </location>
</feature>
<dbReference type="PANTHER" id="PTHR43047">
    <property type="entry name" value="TWO-COMPONENT HISTIDINE PROTEIN KINASE"/>
    <property type="match status" value="1"/>
</dbReference>
<protein>
    <recommendedName>
        <fullName evidence="2">histidine kinase</fullName>
        <ecNumber evidence="2">2.7.13.3</ecNumber>
    </recommendedName>
</protein>
<dbReference type="Gene3D" id="1.10.287.130">
    <property type="match status" value="1"/>
</dbReference>
<keyword evidence="5 11" id="KW-0418">Kinase</keyword>
<evidence type="ECO:0000256" key="5">
    <source>
        <dbReference type="ARBA" id="ARBA00022777"/>
    </source>
</evidence>
<dbReference type="InterPro" id="IPR003018">
    <property type="entry name" value="GAF"/>
</dbReference>
<dbReference type="PROSITE" id="PS50109">
    <property type="entry name" value="HIS_KIN"/>
    <property type="match status" value="1"/>
</dbReference>
<organism evidence="11 13">
    <name type="scientific">Salinibacter ruber</name>
    <dbReference type="NCBI Taxonomy" id="146919"/>
    <lineage>
        <taxon>Bacteria</taxon>
        <taxon>Pseudomonadati</taxon>
        <taxon>Rhodothermota</taxon>
        <taxon>Rhodothermia</taxon>
        <taxon>Rhodothermales</taxon>
        <taxon>Salinibacteraceae</taxon>
        <taxon>Salinibacter</taxon>
    </lineage>
</organism>
<proteinExistence type="predicted"/>
<dbReference type="EMBL" id="JANUBL010000001">
    <property type="protein sequence ID" value="MCS4120675.1"/>
    <property type="molecule type" value="Genomic_DNA"/>
</dbReference>
<dbReference type="SUPFAM" id="SSF55874">
    <property type="entry name" value="ATPase domain of HSP90 chaperone/DNA topoisomerase II/histidine kinase"/>
    <property type="match status" value="1"/>
</dbReference>
<evidence type="ECO:0000313" key="11">
    <source>
        <dbReference type="EMBL" id="MCS3710498.1"/>
    </source>
</evidence>
<dbReference type="SUPFAM" id="SSF55781">
    <property type="entry name" value="GAF domain-like"/>
    <property type="match status" value="1"/>
</dbReference>
<dbReference type="PRINTS" id="PR00344">
    <property type="entry name" value="BCTRLSENSOR"/>
</dbReference>
<feature type="transmembrane region" description="Helical" evidence="8">
    <location>
        <begin position="242"/>
        <end position="264"/>
    </location>
</feature>
<dbReference type="CDD" id="cd16922">
    <property type="entry name" value="HATPase_EvgS-ArcB-TorS-like"/>
    <property type="match status" value="1"/>
</dbReference>
<dbReference type="InterPro" id="IPR005467">
    <property type="entry name" value="His_kinase_dom"/>
</dbReference>
<dbReference type="CDD" id="cd00082">
    <property type="entry name" value="HisKA"/>
    <property type="match status" value="1"/>
</dbReference>
<dbReference type="GO" id="GO:0000155">
    <property type="term" value="F:phosphorelay sensor kinase activity"/>
    <property type="evidence" value="ECO:0007669"/>
    <property type="project" value="InterPro"/>
</dbReference>
<dbReference type="InterPro" id="IPR004358">
    <property type="entry name" value="Sig_transdc_His_kin-like_C"/>
</dbReference>
<reference evidence="11" key="1">
    <citation type="submission" date="2022-08" db="EMBL/GenBank/DDBJ databases">
        <title>Genomic Encyclopedia of Type Strains, Phase V (KMG-V): Genome sequencing to study the core and pangenomes of soil and plant-associated prokaryotes.</title>
        <authorList>
            <person name="Whitman W."/>
        </authorList>
    </citation>
    <scope>NUCLEOTIDE SEQUENCE</scope>
    <source>
        <strain evidence="12">SP3026</strain>
        <strain evidence="11">SP3049</strain>
    </source>
</reference>
<dbReference type="InterPro" id="IPR036097">
    <property type="entry name" value="HisK_dim/P_sf"/>
</dbReference>
<comment type="caution">
    <text evidence="11">The sequence shown here is derived from an EMBL/GenBank/DDBJ whole genome shotgun (WGS) entry which is preliminary data.</text>
</comment>
<dbReference type="SMART" id="SM00387">
    <property type="entry name" value="HATPase_c"/>
    <property type="match status" value="1"/>
</dbReference>
<evidence type="ECO:0000256" key="9">
    <source>
        <dbReference type="SAM" id="SignalP"/>
    </source>
</evidence>
<dbReference type="InterPro" id="IPR029016">
    <property type="entry name" value="GAF-like_dom_sf"/>
</dbReference>
<keyword evidence="8" id="KW-0472">Membrane</keyword>
<feature type="chain" id="PRO_5041155434" description="histidine kinase" evidence="9">
    <location>
        <begin position="26"/>
        <end position="712"/>
    </location>
</feature>
<dbReference type="Proteomes" id="UP001155144">
    <property type="component" value="Unassembled WGS sequence"/>
</dbReference>
<dbReference type="Pfam" id="PF13185">
    <property type="entry name" value="GAF_2"/>
    <property type="match status" value="1"/>
</dbReference>
<dbReference type="AlphaFoldDB" id="A0A9X2Q8B4"/>
<evidence type="ECO:0000256" key="4">
    <source>
        <dbReference type="ARBA" id="ARBA00022679"/>
    </source>
</evidence>
<name>A0A9X2Q8B4_9BACT</name>
<dbReference type="Pfam" id="PF02518">
    <property type="entry name" value="HATPase_c"/>
    <property type="match status" value="1"/>
</dbReference>
<evidence type="ECO:0000313" key="13">
    <source>
        <dbReference type="Proteomes" id="UP001155057"/>
    </source>
</evidence>
<evidence type="ECO:0000313" key="12">
    <source>
        <dbReference type="EMBL" id="MCS4120675.1"/>
    </source>
</evidence>
<evidence type="ECO:0000256" key="6">
    <source>
        <dbReference type="SAM" id="Coils"/>
    </source>
</evidence>
<keyword evidence="3" id="KW-0597">Phosphoprotein</keyword>
<dbReference type="Gene3D" id="3.30.565.10">
    <property type="entry name" value="Histidine kinase-like ATPase, C-terminal domain"/>
    <property type="match status" value="1"/>
</dbReference>
<dbReference type="EMBL" id="JANUAE010000007">
    <property type="protein sequence ID" value="MCS3710498.1"/>
    <property type="molecule type" value="Genomic_DNA"/>
</dbReference>
<dbReference type="Proteomes" id="UP001155057">
    <property type="component" value="Unassembled WGS sequence"/>
</dbReference>
<feature type="signal peptide" evidence="9">
    <location>
        <begin position="1"/>
        <end position="25"/>
    </location>
</feature>
<evidence type="ECO:0000256" key="3">
    <source>
        <dbReference type="ARBA" id="ARBA00022553"/>
    </source>
</evidence>
<dbReference type="InterPro" id="IPR003661">
    <property type="entry name" value="HisK_dim/P_dom"/>
</dbReference>
<keyword evidence="8" id="KW-1133">Transmembrane helix</keyword>
<dbReference type="Gene3D" id="3.30.450.40">
    <property type="match status" value="1"/>
</dbReference>
<gene>
    <name evidence="12" type="ORF">GGP45_000993</name>
    <name evidence="11" type="ORF">GGP61_002111</name>
</gene>
<feature type="coiled-coil region" evidence="6">
    <location>
        <begin position="436"/>
        <end position="470"/>
    </location>
</feature>